<evidence type="ECO:0000313" key="4">
    <source>
        <dbReference type="Proteomes" id="UP001635816"/>
    </source>
</evidence>
<comment type="caution">
    <text evidence="3">The sequence shown here is derived from an EMBL/GenBank/DDBJ whole genome shotgun (WGS) entry which is preliminary data.</text>
</comment>
<dbReference type="RefSeq" id="WP_234927086.1">
    <property type="nucleotide sequence ID" value="NZ_CP034072.1"/>
</dbReference>
<evidence type="ECO:0000259" key="2">
    <source>
        <dbReference type="Pfam" id="PF00440"/>
    </source>
</evidence>
<dbReference type="SUPFAM" id="SSF46689">
    <property type="entry name" value="Homeodomain-like"/>
    <property type="match status" value="1"/>
</dbReference>
<dbReference type="Proteomes" id="UP001635816">
    <property type="component" value="Unassembled WGS sequence"/>
</dbReference>
<keyword evidence="4" id="KW-1185">Reference proteome</keyword>
<dbReference type="GeneID" id="300554091"/>
<keyword evidence="1" id="KW-0238">DNA-binding</keyword>
<feature type="domain" description="HTH tetR-type" evidence="2">
    <location>
        <begin position="39"/>
        <end position="70"/>
    </location>
</feature>
<name>A0ABW9L1L5_9MYCO</name>
<evidence type="ECO:0000313" key="3">
    <source>
        <dbReference type="EMBL" id="MFN6541669.1"/>
    </source>
</evidence>
<dbReference type="EMBL" id="JBKBDD010000001">
    <property type="protein sequence ID" value="MFN6541669.1"/>
    <property type="molecule type" value="Genomic_DNA"/>
</dbReference>
<proteinExistence type="predicted"/>
<organism evidence="3 4">
    <name type="scientific">Mycolicibacterium nivoides</name>
    <dbReference type="NCBI Taxonomy" id="2487344"/>
    <lineage>
        <taxon>Bacteria</taxon>
        <taxon>Bacillati</taxon>
        <taxon>Actinomycetota</taxon>
        <taxon>Actinomycetes</taxon>
        <taxon>Mycobacteriales</taxon>
        <taxon>Mycobacteriaceae</taxon>
        <taxon>Mycolicibacterium</taxon>
    </lineage>
</organism>
<protein>
    <submittedName>
        <fullName evidence="3">TetR family transcriptional regulator</fullName>
    </submittedName>
</protein>
<accession>A0ABW9L1L5</accession>
<sequence>MSRPVVATVTRLHDAQCRRIRTQRRVFGAATQLLDTDDDVSVPALAARAKMAPAALYAHFPSIEVVFAELYLDRVVQLPLDIDPAASATSRVVEQLTALTLLMADEPRLARACTQALVSTDDDMVDDVRSRIAAEVTRRISTALGAGAWPEVLATLESVFWGALLQAQTGAMSYRQMARQLETMVSLIVPGD</sequence>
<dbReference type="Pfam" id="PF00440">
    <property type="entry name" value="TetR_N"/>
    <property type="match status" value="1"/>
</dbReference>
<gene>
    <name evidence="3" type="ORF">ACK4CT_00620</name>
</gene>
<dbReference type="InterPro" id="IPR001647">
    <property type="entry name" value="HTH_TetR"/>
</dbReference>
<evidence type="ECO:0000256" key="1">
    <source>
        <dbReference type="ARBA" id="ARBA00023125"/>
    </source>
</evidence>
<dbReference type="Gene3D" id="1.10.357.10">
    <property type="entry name" value="Tetracycline Repressor, domain 2"/>
    <property type="match status" value="1"/>
</dbReference>
<dbReference type="InterPro" id="IPR009057">
    <property type="entry name" value="Homeodomain-like_sf"/>
</dbReference>
<reference evidence="3 4" key="1">
    <citation type="submission" date="2024-12" db="EMBL/GenBank/DDBJ databases">
        <title>The coexistence of Mycolicibacterium septicum and Mycolicibacterium nivoides in clinical samples.</title>
        <authorList>
            <person name="Wang C."/>
            <person name="Feng Y."/>
            <person name="Zong Z."/>
        </authorList>
    </citation>
    <scope>NUCLEOTIDE SEQUENCE [LARGE SCALE GENOMIC DNA]</scope>
    <source>
        <strain evidence="3 4">120309</strain>
    </source>
</reference>